<dbReference type="InterPro" id="IPR031325">
    <property type="entry name" value="RHS_repeat"/>
</dbReference>
<organism evidence="4 5">
    <name type="scientific">Pedobacter frigiditerrae</name>
    <dbReference type="NCBI Taxonomy" id="2530452"/>
    <lineage>
        <taxon>Bacteria</taxon>
        <taxon>Pseudomonadati</taxon>
        <taxon>Bacteroidota</taxon>
        <taxon>Sphingobacteriia</taxon>
        <taxon>Sphingobacteriales</taxon>
        <taxon>Sphingobacteriaceae</taxon>
        <taxon>Pedobacter</taxon>
    </lineage>
</organism>
<dbReference type="InterPro" id="IPR045351">
    <property type="entry name" value="DUF6531"/>
</dbReference>
<evidence type="ECO:0000256" key="1">
    <source>
        <dbReference type="SAM" id="MobiDB-lite"/>
    </source>
</evidence>
<dbReference type="OrthoDB" id="9765204at2"/>
<feature type="domain" description="DUF6531" evidence="3">
    <location>
        <begin position="163"/>
        <end position="228"/>
    </location>
</feature>
<dbReference type="NCBIfam" id="TIGR03696">
    <property type="entry name" value="Rhs_assc_core"/>
    <property type="match status" value="1"/>
</dbReference>
<feature type="compositionally biased region" description="Polar residues" evidence="1">
    <location>
        <begin position="70"/>
        <end position="82"/>
    </location>
</feature>
<dbReference type="EMBL" id="SJSK01000001">
    <property type="protein sequence ID" value="TCC94313.1"/>
    <property type="molecule type" value="Genomic_DNA"/>
</dbReference>
<keyword evidence="2" id="KW-0812">Transmembrane</keyword>
<protein>
    <recommendedName>
        <fullName evidence="3">DUF6531 domain-containing protein</fullName>
    </recommendedName>
</protein>
<accession>A0A4R0N4K4</accession>
<keyword evidence="2" id="KW-1133">Transmembrane helix</keyword>
<keyword evidence="5" id="KW-1185">Reference proteome</keyword>
<dbReference type="Proteomes" id="UP000292884">
    <property type="component" value="Unassembled WGS sequence"/>
</dbReference>
<keyword evidence="2" id="KW-0472">Membrane</keyword>
<dbReference type="InterPro" id="IPR050708">
    <property type="entry name" value="T6SS_VgrG/RHS"/>
</dbReference>
<evidence type="ECO:0000313" key="5">
    <source>
        <dbReference type="Proteomes" id="UP000292884"/>
    </source>
</evidence>
<feature type="region of interest" description="Disordered" evidence="1">
    <location>
        <begin position="70"/>
        <end position="165"/>
    </location>
</feature>
<dbReference type="PANTHER" id="PTHR32305">
    <property type="match status" value="1"/>
</dbReference>
<dbReference type="Gene3D" id="2.180.10.10">
    <property type="entry name" value="RHS repeat-associated core"/>
    <property type="match status" value="3"/>
</dbReference>
<dbReference type="PANTHER" id="PTHR32305:SF15">
    <property type="entry name" value="PROTEIN RHSA-RELATED"/>
    <property type="match status" value="1"/>
</dbReference>
<feature type="compositionally biased region" description="Pro residues" evidence="1">
    <location>
        <begin position="132"/>
        <end position="146"/>
    </location>
</feature>
<evidence type="ECO:0000313" key="4">
    <source>
        <dbReference type="EMBL" id="TCC94313.1"/>
    </source>
</evidence>
<evidence type="ECO:0000259" key="3">
    <source>
        <dbReference type="Pfam" id="PF20148"/>
    </source>
</evidence>
<comment type="caution">
    <text evidence="4">The sequence shown here is derived from an EMBL/GenBank/DDBJ whole genome shotgun (WGS) entry which is preliminary data.</text>
</comment>
<evidence type="ECO:0000256" key="2">
    <source>
        <dbReference type="SAM" id="Phobius"/>
    </source>
</evidence>
<gene>
    <name evidence="4" type="ORF">EZ428_05945</name>
</gene>
<sequence length="1885" mass="207611">MANWYYNIGTNEDGTDRTVTFDNTDYTTGQRFETDNVCEMVRFIRALPGNAREEESGFFQSVEEASTLPENNCPISFSTDGSMQPVVPTPSTPVETDPILSGGDDGGTQAAPNPSVAGTVGRSSGTGDGGDTPPPTHEPTRPPAGDPHPTRGGEQPQQSTNAGDPVDIFTGAFYLEETDLTIPNTLLPLSFTRLYKSGAAAMGPLGWNWDHNFNLFIRELNSGDIAVWRNLHEDIFKFNGIDFEPPRSAFEKLEPITGMIQAYEIKQKGGVVLHFERPGSWLDGERIPLLWIKDQYGNQLKFTYGAEDKLAEVRDDDDRFFHLEYDLCGLLVAVSDHAGRKFLYEHDEQTMQLTNVQSPPISDHPNGISRIYHYEQPWAMPELRHNILRIEDGQGNIYVENTYEQDPASISYARVTEQLYGGFLYQFNYTQLQYVPANVVYINIPALRVEVMNPDYGLETYTFNYRGDLLDRRYRLNKDKSFRVVAWLYEFDEQGNPAKTTSPNGGEEINIFDFANPDPRMRSNLLQKEITAASGFPSPSRIIWKGKYDPNYQLLIEEKNETNKVITYKYDSTGKLLEVIQPDATLPDGTTQVAKTSFTYNSKGQILTTVLADGTQNENEYGSIGNEKSRLIKYRADVANLNIEQQYKYDANGFTTETIDGNGNSTKQIYNALGLLEKEIQAPLSGSTTETILHYDTDKKVIKSEKPKGAFTDAVIIGNFIIDQFERDVLGYPTKLMLSNNTGEAKMFHICNDYRGFPVETLNPDGSKIRKTFDERGLSLIEEIIGIDGQKITSKKVYNRLGRLIQETNAFGLTTNYEYDAFARISKTTLPNGSEVRNKWLKNDLLESEEVIGDDGSGTIRQLSFKSYTYDEKNRRITEAVKIFTNDSLVFTNSTTTHFYDPLDRIVKSINNRGGVATTSYDGVGRPTVTTDAEGNEQHNTFDKAGNLVQTDSHHLEPNGNVSILTKQFKYDSRNRRTQLIEPDGANVVSGYDDRNLLVRQTDYLGIVLTNTFNSFSNKTREVKDDGGLAIVQQWTFDSMSRMVSFTDPTTEVSTYQYDSLGRNIQINYPNGFSSRKVYNVNNQIIKEQMVSGAEFVYTYDFANRISKIENTVSPAPLNPVATHEFRYDGLNNVLDANSGTATVARRYDSIGRLLSETTNGINIACKYDDASGTVEKTWPDGRKEKLSHNLNGILTTIEETTNGVLGSGNSLIASFKISGPNAFGEASYQGGLTVLNTYDERKRLTNIAMVSGTINEVVKYRYNMAGLKKVEAVLGQNPKISYFEFDNKYRLVATKDSFNVAIPNAVTQAEHNAAINTVMLAAAVAPHAENFSYNPADARTKRTETGVPDKNYTYLSGHRIQHDGVNPYTHHPDGTLKSDGTFSYVADTLGRIVTIKSGVNTITEFSYDAFGRPSVVKETGQPVKSYHYLGGFVEQINENGTAQRQITLHPGTGVPIAYHTALGTHYTLFDSRNNLIGLAEVGGNLVETYRYQSFGAPTLFNATGVAITNSAFGIEPIYGGQRYLATSGLYLSKRRLMNPVNGLFLSIDPKGYADSSSLYGYAAQDPINNIDPNGAIIPFIVAAFVIGGALLGAGYSVYDATEHPDRYEGAAGVWRPLANTFGGAIIGGAAVVGGEMVLAVGGTGIFATGATTTSLTASQAFVLYGTSSAVTGAIGRNGFNNLFPEYIDPVSSRTIATDYILGGGIGAILNPLRPAATWTLQGDREAILESRRIWGQTEGSVYAMDTPNLPVWRATGGGTVSPNSAIFEFEGINNVFRPHEITGPFSLLKRILGQSKAPFGDVAFSEAVQIGERTVGGNLIPVYRLSGVSVLPGEFAGQSTLRAASRLWGRRGLDAVLGAGFLTALGLNMMDTTSHPNETRPSAK</sequence>
<dbReference type="InterPro" id="IPR006530">
    <property type="entry name" value="YD"/>
</dbReference>
<proteinExistence type="predicted"/>
<dbReference type="Pfam" id="PF05593">
    <property type="entry name" value="RHS_repeat"/>
    <property type="match status" value="1"/>
</dbReference>
<dbReference type="Pfam" id="PF20148">
    <property type="entry name" value="DUF6531"/>
    <property type="match status" value="1"/>
</dbReference>
<dbReference type="NCBIfam" id="TIGR01643">
    <property type="entry name" value="YD_repeat_2x"/>
    <property type="match status" value="3"/>
</dbReference>
<feature type="transmembrane region" description="Helical" evidence="2">
    <location>
        <begin position="1577"/>
        <end position="1599"/>
    </location>
</feature>
<reference evidence="4 5" key="1">
    <citation type="submission" date="2019-02" db="EMBL/GenBank/DDBJ databases">
        <title>Pedobacter sp. RP-1-13 sp. nov., isolated from Arctic soil.</title>
        <authorList>
            <person name="Dahal R.H."/>
        </authorList>
    </citation>
    <scope>NUCLEOTIDE SEQUENCE [LARGE SCALE GENOMIC DNA]</scope>
    <source>
        <strain evidence="4 5">RP-1-13</strain>
    </source>
</reference>
<name>A0A4R0N4K4_9SPHI</name>
<dbReference type="InterPro" id="IPR022385">
    <property type="entry name" value="Rhs_assc_core"/>
</dbReference>
<dbReference type="RefSeq" id="WP_131552174.1">
    <property type="nucleotide sequence ID" value="NZ_SJSK01000001.1"/>
</dbReference>